<evidence type="ECO:0000259" key="4">
    <source>
        <dbReference type="Pfam" id="PF26251"/>
    </source>
</evidence>
<evidence type="ECO:0000256" key="1">
    <source>
        <dbReference type="ARBA" id="ARBA00004555"/>
    </source>
</evidence>
<dbReference type="KEGG" id="cgr:2887888"/>
<dbReference type="Pfam" id="PF26283">
    <property type="entry name" value="Ig_TRAPPC9-Trs120_4th"/>
    <property type="match status" value="1"/>
</dbReference>
<dbReference type="FunCoup" id="Q6FUK5">
    <property type="interactions" value="42"/>
</dbReference>
<dbReference type="eggNOG" id="KOG1953">
    <property type="taxonomic scope" value="Eukaryota"/>
</dbReference>
<name>Q6FUK5_CANGA</name>
<dbReference type="HOGENOM" id="CLU_002231_1_0_1"/>
<dbReference type="InterPro" id="IPR058563">
    <property type="entry name" value="Trs120_TRAPPC9_N"/>
</dbReference>
<dbReference type="Pfam" id="PF26251">
    <property type="entry name" value="TPR_TRAPPC9-Trs120"/>
    <property type="match status" value="1"/>
</dbReference>
<keyword evidence="2" id="KW-0333">Golgi apparatus</keyword>
<evidence type="ECO:0000259" key="6">
    <source>
        <dbReference type="Pfam" id="PF26283"/>
    </source>
</evidence>
<evidence type="ECO:0000256" key="2">
    <source>
        <dbReference type="ARBA" id="ARBA00023034"/>
    </source>
</evidence>
<feature type="domain" description="Trs120/TRAPPC9 fourth Ig-like" evidence="6">
    <location>
        <begin position="1138"/>
        <end position="1258"/>
    </location>
</feature>
<evidence type="ECO:0000313" key="8">
    <source>
        <dbReference type="EMBL" id="CAG59013.1"/>
    </source>
</evidence>
<dbReference type="CGD" id="CAL0129982">
    <property type="gene designation" value="CAGL0F02739g"/>
</dbReference>
<dbReference type="Proteomes" id="UP000002428">
    <property type="component" value="Chromosome F"/>
</dbReference>
<feature type="domain" description="Trs120/TRAPPC9 N-terminal" evidence="3">
    <location>
        <begin position="8"/>
        <end position="326"/>
    </location>
</feature>
<dbReference type="GO" id="GO:0005085">
    <property type="term" value="F:guanyl-nucleotide exchange factor activity"/>
    <property type="evidence" value="ECO:0007669"/>
    <property type="project" value="EnsemblFungi"/>
</dbReference>
<dbReference type="GO" id="GO:0034498">
    <property type="term" value="P:early endosome to Golgi transport"/>
    <property type="evidence" value="ECO:0007669"/>
    <property type="project" value="EnsemblFungi"/>
</dbReference>
<dbReference type="InParanoid" id="Q6FUK5"/>
<dbReference type="GO" id="GO:0005769">
    <property type="term" value="C:early endosome"/>
    <property type="evidence" value="ECO:0007669"/>
    <property type="project" value="EnsemblFungi"/>
</dbReference>
<dbReference type="AlphaFoldDB" id="Q6FUK5"/>
<evidence type="ECO:0000259" key="5">
    <source>
        <dbReference type="Pfam" id="PF26282"/>
    </source>
</evidence>
<dbReference type="InterPro" id="IPR058564">
    <property type="entry name" value="TPR_TRAPPC9_Trs120"/>
</dbReference>
<dbReference type="GO" id="GO:0006891">
    <property type="term" value="P:intra-Golgi vesicle-mediated transport"/>
    <property type="evidence" value="ECO:0007669"/>
    <property type="project" value="EnsemblFungi"/>
</dbReference>
<comment type="subcellular location">
    <subcellularLocation>
        <location evidence="1">Golgi apparatus</location>
    </subcellularLocation>
</comment>
<dbReference type="InterPro" id="IPR058567">
    <property type="entry name" value="Ig_TRAPPC9_Trs120_3rd"/>
</dbReference>
<dbReference type="Pfam" id="PF08626">
    <property type="entry name" value="TRAPPC9-Trs120"/>
    <property type="match status" value="1"/>
</dbReference>
<protein>
    <recommendedName>
        <fullName evidence="10">Trafficking protein particle complex II-specific subunit 120</fullName>
    </recommendedName>
</protein>
<evidence type="ECO:0000259" key="3">
    <source>
        <dbReference type="Pfam" id="PF08626"/>
    </source>
</evidence>
<proteinExistence type="predicted"/>
<evidence type="ECO:0000313" key="9">
    <source>
        <dbReference type="Proteomes" id="UP000002428"/>
    </source>
</evidence>
<reference evidence="8 9" key="1">
    <citation type="journal article" date="2004" name="Nature">
        <title>Genome evolution in yeasts.</title>
        <authorList>
            <consortium name="Genolevures"/>
            <person name="Dujon B."/>
            <person name="Sherman D."/>
            <person name="Fischer G."/>
            <person name="Durrens P."/>
            <person name="Casaregola S."/>
            <person name="Lafontaine I."/>
            <person name="de Montigny J."/>
            <person name="Marck C."/>
            <person name="Neuveglise C."/>
            <person name="Talla E."/>
            <person name="Goffard N."/>
            <person name="Frangeul L."/>
            <person name="Aigle M."/>
            <person name="Anthouard V."/>
            <person name="Babour A."/>
            <person name="Barbe V."/>
            <person name="Barnay S."/>
            <person name="Blanchin S."/>
            <person name="Beckerich J.M."/>
            <person name="Beyne E."/>
            <person name="Bleykasten C."/>
            <person name="Boisrame A."/>
            <person name="Boyer J."/>
            <person name="Cattolico L."/>
            <person name="Confanioleri F."/>
            <person name="de Daruvar A."/>
            <person name="Despons L."/>
            <person name="Fabre E."/>
            <person name="Fairhead C."/>
            <person name="Ferry-Dumazet H."/>
            <person name="Groppi A."/>
            <person name="Hantraye F."/>
            <person name="Hennequin C."/>
            <person name="Jauniaux N."/>
            <person name="Joyet P."/>
            <person name="Kachouri R."/>
            <person name="Kerrest A."/>
            <person name="Koszul R."/>
            <person name="Lemaire M."/>
            <person name="Lesur I."/>
            <person name="Ma L."/>
            <person name="Muller H."/>
            <person name="Nicaud J.M."/>
            <person name="Nikolski M."/>
            <person name="Oztas S."/>
            <person name="Ozier-Kalogeropoulos O."/>
            <person name="Pellenz S."/>
            <person name="Potier S."/>
            <person name="Richard G.F."/>
            <person name="Straub M.L."/>
            <person name="Suleau A."/>
            <person name="Swennene D."/>
            <person name="Tekaia F."/>
            <person name="Wesolowski-Louvel M."/>
            <person name="Westhof E."/>
            <person name="Wirth B."/>
            <person name="Zeniou-Meyer M."/>
            <person name="Zivanovic I."/>
            <person name="Bolotin-Fukuhara M."/>
            <person name="Thierry A."/>
            <person name="Bouchier C."/>
            <person name="Caudron B."/>
            <person name="Scarpelli C."/>
            <person name="Gaillardin C."/>
            <person name="Weissenbach J."/>
            <person name="Wincker P."/>
            <person name="Souciet J.L."/>
        </authorList>
    </citation>
    <scope>NUCLEOTIDE SEQUENCE [LARGE SCALE GENOMIC DNA]</scope>
    <source>
        <strain evidence="9">ATCC 2001 / BCRC 20586 / JCM 3761 / NBRC 0622 / NRRL Y-65 / CBS 138</strain>
    </source>
</reference>
<keyword evidence="9" id="KW-1185">Reference proteome</keyword>
<dbReference type="OMA" id="EHSRDRM"/>
<dbReference type="Pfam" id="PF26282">
    <property type="entry name" value="Ig_TRAPPC9-Trs120_3rd"/>
    <property type="match status" value="1"/>
</dbReference>
<sequence length="1258" mass="143711">MDFLSSNLSFVNPCKVRTLVVPIGKWKKRDFLNQFETLRANNEVRLLDITPIDCPLFTPQAFPNGRVFYDFTISQHADALDLFLYDFEPFRKIFVIIGLVNDKSDPVDNMNILKERYPTVISHNLLYTDKSLINSDVENQDISNIFHYNSDKLENYETILCDITRNFLVALNHYYSSYKHVTLRSPGAIGGNAVRKTSLLMSALPGNQSRGSGSLYNSNSTNTNKRLSSFEMTTNNIKRSASLKLSTSLASTDNKIQTRAQGRQYKILGNFQLLAGRVSDALNSFNEAVILLYRVRDLLWLGSALDGVAICAVILSYLQMPFKIPHIVALICPMESPNNSIEALSPRNSLTNSVQSPRNSLTLATSEANIDVDMSNLPVLVKAILDKALHYYDESLSHNSEYAPQIVYSQFLSRTLSFMLCCNSAVVQSQNVASSIINCNYSNKPLKDCENLSFSNSDVYSFCGKVLLLKIDDMELEEQSSIFSLLSKAYASLQLTRKQAFTLRLLLVSISSHAEGLKWQHSFQNFLDTVMRLYDIHESADSNEVKSNSLEWRELQKDIIELCLQISVSMKAESNMRDYGLLMLNKYNDMLSETEQKEILQVILKPLIQNLKIKEYWDPFILRGVTISRLETDSASYDTLRIPNENSIATAQKINPHEVFNPFKQANSLNLKTSGSSDSKPKLFLVDDRAEFSCTIQNPYGFDITISDIHLPDEITDYCELDTRSSVKDNPYVIGAKSVRNITLPIKIKKSTADDFLFLRYLRLSVLDLPLSRFDVYPMPQNGGIISPLNINLRTTPPLESEALTFKILPEQPELEVMNNGKVTGNSWMLLDGTKSQFTILIRNKSLSKSIDQLNVTAVTNIEHALKADYWKKMQPDDLNILESNIMWMKNECIKILNKPEHVQPNEIFELKLEIDTVRAPFEFESFIVVVEYGMQEEDKSCFYMKKLKIPYEVTLRRSIEVPNMDLIPLNHMNFTNTSDSSWIAYIQSLSNKSNDAFSYSAKDYMLLLLDFRNSWIDGIHIEVTYEDFVSKGHLVESNRNLRIIVPIRKIDVEKINFSNKPIPRIFKERQFLQSGMDENTEITMRECFWTREYILERLSCRWELSTDSLIRGEVDFRKYIEKFDNRTVANLYKGKLPFSITLSSSSKSSTTGELNRISCQISPQTVQRQHSRIQQTALLNFFIFEHFSSKLLPKSNRRLLYNGSLSQKFSTNSESTVCLDVIPIEPGCYEICVCISETESVDKVLQFNPDSILVEVN</sequence>
<dbReference type="GO" id="GO:0005829">
    <property type="term" value="C:cytosol"/>
    <property type="evidence" value="ECO:0007669"/>
    <property type="project" value="GOC"/>
</dbReference>
<evidence type="ECO:0000313" key="7">
    <source>
        <dbReference type="CGD" id="CAL0129982"/>
    </source>
</evidence>
<accession>Q6FUK5</accession>
<dbReference type="STRING" id="284593.Q6FUK5"/>
<feature type="domain" description="Trs120/TRAPPC9 TPR region" evidence="4">
    <location>
        <begin position="377"/>
        <end position="613"/>
    </location>
</feature>
<feature type="domain" description="Trs120/TRAPPC9 third Ig-like" evidence="5">
    <location>
        <begin position="960"/>
        <end position="1133"/>
    </location>
</feature>
<evidence type="ECO:0008006" key="10">
    <source>
        <dbReference type="Google" id="ProtNLM"/>
    </source>
</evidence>
<dbReference type="Pfam" id="PF26280">
    <property type="entry name" value="Ig_TRAPPC9-Trs120_2nd"/>
    <property type="match status" value="1"/>
</dbReference>
<dbReference type="PANTHER" id="PTHR21512">
    <property type="entry name" value="TRAFFICKING PROTEIN PARTICLE COMPLEX SUBUNIT 9"/>
    <property type="match status" value="1"/>
</dbReference>
<dbReference type="InterPro" id="IPR058568">
    <property type="entry name" value="Ig_TRAPPC9_Trs120_4th"/>
</dbReference>
<dbReference type="InterPro" id="IPR013935">
    <property type="entry name" value="Trs120_TRAPPC9"/>
</dbReference>
<dbReference type="PANTHER" id="PTHR21512:SF5">
    <property type="entry name" value="TRAFFICKING PROTEIN PARTICLE COMPLEX SUBUNIT 9"/>
    <property type="match status" value="1"/>
</dbReference>
<gene>
    <name evidence="7 8" type="ordered locus">CAGL0F02739g</name>
</gene>
<dbReference type="VEuPathDB" id="FungiDB:CAGL0F02739g"/>
<dbReference type="EMBL" id="CR380952">
    <property type="protein sequence ID" value="CAG59013.1"/>
    <property type="molecule type" value="Genomic_DNA"/>
</dbReference>
<organism evidence="8 9">
    <name type="scientific">Candida glabrata (strain ATCC 2001 / BCRC 20586 / JCM 3761 / NBRC 0622 / NRRL Y-65 / CBS 138)</name>
    <name type="common">Yeast</name>
    <name type="synonym">Nakaseomyces glabratus</name>
    <dbReference type="NCBI Taxonomy" id="284593"/>
    <lineage>
        <taxon>Eukaryota</taxon>
        <taxon>Fungi</taxon>
        <taxon>Dikarya</taxon>
        <taxon>Ascomycota</taxon>
        <taxon>Saccharomycotina</taxon>
        <taxon>Saccharomycetes</taxon>
        <taxon>Saccharomycetales</taxon>
        <taxon>Saccharomycetaceae</taxon>
        <taxon>Nakaseomyces</taxon>
    </lineage>
</organism>
<dbReference type="GO" id="GO:0005802">
    <property type="term" value="C:trans-Golgi network"/>
    <property type="evidence" value="ECO:0007669"/>
    <property type="project" value="EnsemblFungi"/>
</dbReference>
<dbReference type="GO" id="GO:1990071">
    <property type="term" value="C:TRAPPII protein complex"/>
    <property type="evidence" value="ECO:0007669"/>
    <property type="project" value="EnsemblFungi"/>
</dbReference>